<name>A0ABP0FLL4_CLALP</name>
<gene>
    <name evidence="1" type="ORF">CVLEPA_LOCUS10148</name>
</gene>
<dbReference type="EMBL" id="CAWYQH010000068">
    <property type="protein sequence ID" value="CAK8679903.1"/>
    <property type="molecule type" value="Genomic_DNA"/>
</dbReference>
<evidence type="ECO:0000313" key="2">
    <source>
        <dbReference type="Proteomes" id="UP001642483"/>
    </source>
</evidence>
<keyword evidence="2" id="KW-1185">Reference proteome</keyword>
<reference evidence="1 2" key="1">
    <citation type="submission" date="2024-02" db="EMBL/GenBank/DDBJ databases">
        <authorList>
            <person name="Daric V."/>
            <person name="Darras S."/>
        </authorList>
    </citation>
    <scope>NUCLEOTIDE SEQUENCE [LARGE SCALE GENOMIC DNA]</scope>
</reference>
<organism evidence="1 2">
    <name type="scientific">Clavelina lepadiformis</name>
    <name type="common">Light-bulb sea squirt</name>
    <name type="synonym">Ascidia lepadiformis</name>
    <dbReference type="NCBI Taxonomy" id="159417"/>
    <lineage>
        <taxon>Eukaryota</taxon>
        <taxon>Metazoa</taxon>
        <taxon>Chordata</taxon>
        <taxon>Tunicata</taxon>
        <taxon>Ascidiacea</taxon>
        <taxon>Aplousobranchia</taxon>
        <taxon>Clavelinidae</taxon>
        <taxon>Clavelina</taxon>
    </lineage>
</organism>
<dbReference type="Proteomes" id="UP001642483">
    <property type="component" value="Unassembled WGS sequence"/>
</dbReference>
<sequence>MAGWDCTWPNSILSSIFDRRQVEDEPEFYCNASQASGIFFTPLPQKRTFANIVERYMTGVCSLVLYKS</sequence>
<accession>A0ABP0FLL4</accession>
<comment type="caution">
    <text evidence="1">The sequence shown here is derived from an EMBL/GenBank/DDBJ whole genome shotgun (WGS) entry which is preliminary data.</text>
</comment>
<proteinExistence type="predicted"/>
<protein>
    <submittedName>
        <fullName evidence="1">Uncharacterized protein</fullName>
    </submittedName>
</protein>
<evidence type="ECO:0000313" key="1">
    <source>
        <dbReference type="EMBL" id="CAK8679903.1"/>
    </source>
</evidence>